<dbReference type="AlphaFoldDB" id="A0A7R8VSI2"/>
<evidence type="ECO:0000256" key="1">
    <source>
        <dbReference type="SAM" id="SignalP"/>
    </source>
</evidence>
<organism evidence="2">
    <name type="scientific">Timema douglasi</name>
    <name type="common">Walking stick</name>
    <dbReference type="NCBI Taxonomy" id="61478"/>
    <lineage>
        <taxon>Eukaryota</taxon>
        <taxon>Metazoa</taxon>
        <taxon>Ecdysozoa</taxon>
        <taxon>Arthropoda</taxon>
        <taxon>Hexapoda</taxon>
        <taxon>Insecta</taxon>
        <taxon>Pterygota</taxon>
        <taxon>Neoptera</taxon>
        <taxon>Polyneoptera</taxon>
        <taxon>Phasmatodea</taxon>
        <taxon>Timematodea</taxon>
        <taxon>Timematoidea</taxon>
        <taxon>Timematidae</taxon>
        <taxon>Timema</taxon>
    </lineage>
</organism>
<keyword evidence="1" id="KW-0732">Signal</keyword>
<name>A0A7R8VSI2_TIMDO</name>
<sequence length="69" mass="7417">MLALTYIILSRRLCVPIHACAVQFADGAKTVKLNMTSAFANYATEAASAIYGFRDPSVLVGVEGYFGQL</sequence>
<feature type="chain" id="PRO_5030839958" evidence="1">
    <location>
        <begin position="20"/>
        <end position="69"/>
    </location>
</feature>
<feature type="signal peptide" evidence="1">
    <location>
        <begin position="1"/>
        <end position="19"/>
    </location>
</feature>
<protein>
    <submittedName>
        <fullName evidence="2">Uncharacterized protein</fullName>
    </submittedName>
</protein>
<dbReference type="EMBL" id="OA571286">
    <property type="protein sequence ID" value="CAD7203881.1"/>
    <property type="molecule type" value="Genomic_DNA"/>
</dbReference>
<gene>
    <name evidence="2" type="ORF">TDIB3V08_LOCUS10046</name>
</gene>
<proteinExistence type="predicted"/>
<evidence type="ECO:0000313" key="2">
    <source>
        <dbReference type="EMBL" id="CAD7203881.1"/>
    </source>
</evidence>
<accession>A0A7R8VSI2</accession>
<reference evidence="2" key="1">
    <citation type="submission" date="2020-11" db="EMBL/GenBank/DDBJ databases">
        <authorList>
            <person name="Tran Van P."/>
        </authorList>
    </citation>
    <scope>NUCLEOTIDE SEQUENCE</scope>
</reference>